<dbReference type="EMBL" id="CAXKWB010008027">
    <property type="protein sequence ID" value="CAL4089367.1"/>
    <property type="molecule type" value="Genomic_DNA"/>
</dbReference>
<reference evidence="1 2" key="1">
    <citation type="submission" date="2024-05" db="EMBL/GenBank/DDBJ databases">
        <authorList>
            <person name="Wallberg A."/>
        </authorList>
    </citation>
    <scope>NUCLEOTIDE SEQUENCE [LARGE SCALE GENOMIC DNA]</scope>
</reference>
<accession>A0AAV2QMS0</accession>
<protein>
    <submittedName>
        <fullName evidence="1">Uncharacterized protein</fullName>
    </submittedName>
</protein>
<dbReference type="Proteomes" id="UP001497623">
    <property type="component" value="Unassembled WGS sequence"/>
</dbReference>
<comment type="caution">
    <text evidence="1">The sequence shown here is derived from an EMBL/GenBank/DDBJ whole genome shotgun (WGS) entry which is preliminary data.</text>
</comment>
<proteinExistence type="predicted"/>
<organism evidence="1 2">
    <name type="scientific">Meganyctiphanes norvegica</name>
    <name type="common">Northern krill</name>
    <name type="synonym">Thysanopoda norvegica</name>
    <dbReference type="NCBI Taxonomy" id="48144"/>
    <lineage>
        <taxon>Eukaryota</taxon>
        <taxon>Metazoa</taxon>
        <taxon>Ecdysozoa</taxon>
        <taxon>Arthropoda</taxon>
        <taxon>Crustacea</taxon>
        <taxon>Multicrustacea</taxon>
        <taxon>Malacostraca</taxon>
        <taxon>Eumalacostraca</taxon>
        <taxon>Eucarida</taxon>
        <taxon>Euphausiacea</taxon>
        <taxon>Euphausiidae</taxon>
        <taxon>Meganyctiphanes</taxon>
    </lineage>
</organism>
<dbReference type="AlphaFoldDB" id="A0AAV2QMS0"/>
<feature type="non-terminal residue" evidence="1">
    <location>
        <position position="1"/>
    </location>
</feature>
<gene>
    <name evidence="1" type="ORF">MNOR_LOCUS13784</name>
</gene>
<evidence type="ECO:0000313" key="1">
    <source>
        <dbReference type="EMBL" id="CAL4089367.1"/>
    </source>
</evidence>
<name>A0AAV2QMS0_MEGNR</name>
<evidence type="ECO:0000313" key="2">
    <source>
        <dbReference type="Proteomes" id="UP001497623"/>
    </source>
</evidence>
<keyword evidence="2" id="KW-1185">Reference proteome</keyword>
<sequence>DKVKRSLCDNMDYRLNLLVILFVFFGADAKICYFCSTNPDTDGVPYDAACGDLNYDGNAESYPIYVGCAIIVYDDGNVLRLYEPKSSADNDDVCQRYNYDDGAGDLMRCWCPEDKCNSHLCEECFNTPTTTEQLPTEGRVGWLRGSVFDYGCWGPRFDSQSSQGLSCYNCVDCSTVDENTTIVFDENFLTCVTIMTSHETIIRSGGFEAYPDGECYTEGTVTYCHCTTSLCNGM</sequence>